<evidence type="ECO:0000256" key="1">
    <source>
        <dbReference type="SAM" id="MobiDB-lite"/>
    </source>
</evidence>
<accession>A0AAE0GX28</accession>
<organism evidence="2 3">
    <name type="scientific">Cymbomonas tetramitiformis</name>
    <dbReference type="NCBI Taxonomy" id="36881"/>
    <lineage>
        <taxon>Eukaryota</taxon>
        <taxon>Viridiplantae</taxon>
        <taxon>Chlorophyta</taxon>
        <taxon>Pyramimonadophyceae</taxon>
        <taxon>Pyramimonadales</taxon>
        <taxon>Pyramimonadaceae</taxon>
        <taxon>Cymbomonas</taxon>
    </lineage>
</organism>
<gene>
    <name evidence="2" type="ORF">CYMTET_7380</name>
</gene>
<sequence>MSEAEVQKKWGTQSLRSGGATVAARKVSFRLFQQHGAWHTASSAHRYILDPTETRLSGRPGRRDSAAYFITGDAHGRPIPHFSKILDLEHDYDFYHVVLNEIVFTVLPVVLRGTALALYTEAALSHPVDGRYILRRLRYEVEGVPDSDTDRFWEKMRATIIDENTDPALQLTAIRTLGDKHARLNVDYSEAKRVKDLWHILATSAKSSPFVTPLYVNIIRDLRSGTSFSFSTLCLRIRTVWREEKAFATPAVSTAPPESDGGWKKPPTFNAVSYDRKPPATPSSWTMNASPNLAQGYLKLLRPKEPFPAQLEAHPCVGVVLTF</sequence>
<reference evidence="2 3" key="1">
    <citation type="journal article" date="2015" name="Genome Biol. Evol.">
        <title>Comparative Genomics of a Bacterivorous Green Alga Reveals Evolutionary Causalities and Consequences of Phago-Mixotrophic Mode of Nutrition.</title>
        <authorList>
            <person name="Burns J.A."/>
            <person name="Paasch A."/>
            <person name="Narechania A."/>
            <person name="Kim E."/>
        </authorList>
    </citation>
    <scope>NUCLEOTIDE SEQUENCE [LARGE SCALE GENOMIC DNA]</scope>
    <source>
        <strain evidence="2 3">PLY_AMNH</strain>
    </source>
</reference>
<comment type="caution">
    <text evidence="2">The sequence shown here is derived from an EMBL/GenBank/DDBJ whole genome shotgun (WGS) entry which is preliminary data.</text>
</comment>
<evidence type="ECO:0000313" key="2">
    <source>
        <dbReference type="EMBL" id="KAK3284991.1"/>
    </source>
</evidence>
<dbReference type="AlphaFoldDB" id="A0AAE0GX28"/>
<name>A0AAE0GX28_9CHLO</name>
<proteinExistence type="predicted"/>
<dbReference type="Proteomes" id="UP001190700">
    <property type="component" value="Unassembled WGS sequence"/>
</dbReference>
<dbReference type="EMBL" id="LGRX02002022">
    <property type="protein sequence ID" value="KAK3284991.1"/>
    <property type="molecule type" value="Genomic_DNA"/>
</dbReference>
<protein>
    <submittedName>
        <fullName evidence="2">Uncharacterized protein</fullName>
    </submittedName>
</protein>
<evidence type="ECO:0000313" key="3">
    <source>
        <dbReference type="Proteomes" id="UP001190700"/>
    </source>
</evidence>
<keyword evidence="3" id="KW-1185">Reference proteome</keyword>
<feature type="region of interest" description="Disordered" evidence="1">
    <location>
        <begin position="252"/>
        <end position="287"/>
    </location>
</feature>